<keyword evidence="2" id="KW-1185">Reference proteome</keyword>
<dbReference type="HOGENOM" id="CLU_142516_0_0_1"/>
<sequence>MVAAGGVGDDRAPGAGAAQPKPPQVLHLLGLLPPISIRGLGWGLVPFPLASPEEGLVQWFGSLVSSALGGVVRVRIMEGTGDPDPERQLSRLQRCCAGAASPLRWQPPIGPCLRRAPTKRRSHSETARRGALPVDQAFGLVMQPTPICDAADAVAC</sequence>
<dbReference type="AlphaFoldDB" id="A0A0E0CPB4"/>
<evidence type="ECO:0000313" key="2">
    <source>
        <dbReference type="Proteomes" id="UP000008021"/>
    </source>
</evidence>
<reference evidence="1" key="2">
    <citation type="submission" date="2018-05" db="EMBL/GenBank/DDBJ databases">
        <title>OmerRS3 (Oryza meridionalis Reference Sequence Version 3).</title>
        <authorList>
            <person name="Zhang J."/>
            <person name="Kudrna D."/>
            <person name="Lee S."/>
            <person name="Talag J."/>
            <person name="Welchert J."/>
            <person name="Wing R.A."/>
        </authorList>
    </citation>
    <scope>NUCLEOTIDE SEQUENCE [LARGE SCALE GENOMIC DNA]</scope>
    <source>
        <strain evidence="1">cv. OR44</strain>
    </source>
</reference>
<accession>A0A0E0CPB4</accession>
<name>A0A0E0CPB4_9ORYZ</name>
<dbReference type="Gramene" id="OMERI02G25920.3">
    <property type="protein sequence ID" value="OMERI02G25920.3"/>
    <property type="gene ID" value="OMERI02G25920"/>
</dbReference>
<reference evidence="1" key="1">
    <citation type="submission" date="2015-04" db="UniProtKB">
        <authorList>
            <consortium name="EnsemblPlants"/>
        </authorList>
    </citation>
    <scope>IDENTIFICATION</scope>
</reference>
<dbReference type="EnsemblPlants" id="OMERI02G25920.3">
    <property type="protein sequence ID" value="OMERI02G25920.3"/>
    <property type="gene ID" value="OMERI02G25920"/>
</dbReference>
<protein>
    <submittedName>
        <fullName evidence="1">Uncharacterized protein</fullName>
    </submittedName>
</protein>
<proteinExistence type="predicted"/>
<evidence type="ECO:0000313" key="1">
    <source>
        <dbReference type="EnsemblPlants" id="OMERI02G25920.3"/>
    </source>
</evidence>
<organism evidence="1">
    <name type="scientific">Oryza meridionalis</name>
    <dbReference type="NCBI Taxonomy" id="40149"/>
    <lineage>
        <taxon>Eukaryota</taxon>
        <taxon>Viridiplantae</taxon>
        <taxon>Streptophyta</taxon>
        <taxon>Embryophyta</taxon>
        <taxon>Tracheophyta</taxon>
        <taxon>Spermatophyta</taxon>
        <taxon>Magnoliopsida</taxon>
        <taxon>Liliopsida</taxon>
        <taxon>Poales</taxon>
        <taxon>Poaceae</taxon>
        <taxon>BOP clade</taxon>
        <taxon>Oryzoideae</taxon>
        <taxon>Oryzeae</taxon>
        <taxon>Oryzinae</taxon>
        <taxon>Oryza</taxon>
    </lineage>
</organism>
<dbReference type="Proteomes" id="UP000008021">
    <property type="component" value="Chromosome 2"/>
</dbReference>